<evidence type="ECO:0000313" key="1">
    <source>
        <dbReference type="EMBL" id="NEB69140.1"/>
    </source>
</evidence>
<reference evidence="1 2" key="1">
    <citation type="submission" date="2020-01" db="EMBL/GenBank/DDBJ databases">
        <title>Insect and environment-associated Actinomycetes.</title>
        <authorList>
            <person name="Currrie C."/>
            <person name="Chevrette M."/>
            <person name="Carlson C."/>
            <person name="Stubbendieck R."/>
            <person name="Wendt-Pienkowski E."/>
        </authorList>
    </citation>
    <scope>NUCLEOTIDE SEQUENCE [LARGE SCALE GENOMIC DNA]</scope>
    <source>
        <strain evidence="1 2">SID14438</strain>
    </source>
</reference>
<proteinExistence type="predicted"/>
<protein>
    <submittedName>
        <fullName evidence="1">Uncharacterized protein</fullName>
    </submittedName>
</protein>
<dbReference type="RefSeq" id="WP_164357692.1">
    <property type="nucleotide sequence ID" value="NZ_JAAGME010000805.1"/>
</dbReference>
<dbReference type="EMBL" id="JAAGME010000805">
    <property type="protein sequence ID" value="NEB69140.1"/>
    <property type="molecule type" value="Genomic_DNA"/>
</dbReference>
<accession>A0A6N9V8J2</accession>
<dbReference type="AlphaFoldDB" id="A0A6N9V8J2"/>
<organism evidence="1 2">
    <name type="scientific">Streptomyces microflavus</name>
    <name type="common">Streptomyces lipmanii</name>
    <dbReference type="NCBI Taxonomy" id="1919"/>
    <lineage>
        <taxon>Bacteria</taxon>
        <taxon>Bacillati</taxon>
        <taxon>Actinomycetota</taxon>
        <taxon>Actinomycetes</taxon>
        <taxon>Kitasatosporales</taxon>
        <taxon>Streptomycetaceae</taxon>
        <taxon>Streptomyces</taxon>
    </lineage>
</organism>
<evidence type="ECO:0000313" key="2">
    <source>
        <dbReference type="Proteomes" id="UP000471648"/>
    </source>
</evidence>
<gene>
    <name evidence="1" type="ORF">G3I39_19090</name>
</gene>
<dbReference type="Proteomes" id="UP000471648">
    <property type="component" value="Unassembled WGS sequence"/>
</dbReference>
<name>A0A6N9V8J2_STRMI</name>
<comment type="caution">
    <text evidence="1">The sequence shown here is derived from an EMBL/GenBank/DDBJ whole genome shotgun (WGS) entry which is preliminary data.</text>
</comment>
<sequence>MSDELVKTHIRKWLAANDAVQTSFRTKVRDLEASGLLIVDGGQIGSYDKDNRADWEIRDWRTGKVLASGHSTFDGMNEVLAQVDPDQRFRFLDRLSEETELPDLGATDGLPESLAEALVQWLEEKADVAEVAEWLGEPAEVIDRQMRNEVDAARAEGARIQVTA</sequence>